<dbReference type="InterPro" id="IPR016181">
    <property type="entry name" value="Acyl_CoA_acyltransferase"/>
</dbReference>
<reference evidence="4 5" key="1">
    <citation type="submission" date="2016-10" db="EMBL/GenBank/DDBJ databases">
        <title>Arsenicibacter rosenii gen. nov., sp. nov., an efficient arsenic-methylating bacterium isolated from an arsenic-contaminated paddy soil.</title>
        <authorList>
            <person name="Huang K."/>
        </authorList>
    </citation>
    <scope>NUCLEOTIDE SEQUENCE [LARGE SCALE GENOMIC DNA]</scope>
    <source>
        <strain evidence="4 5">SM-1</strain>
    </source>
</reference>
<dbReference type="GO" id="GO:0008080">
    <property type="term" value="F:N-acetyltransferase activity"/>
    <property type="evidence" value="ECO:0007669"/>
    <property type="project" value="TreeGrafter"/>
</dbReference>
<dbReference type="InterPro" id="IPR051016">
    <property type="entry name" value="Diverse_Substrate_AcTransf"/>
</dbReference>
<keyword evidence="5" id="KW-1185">Reference proteome</keyword>
<dbReference type="PANTHER" id="PTHR10545">
    <property type="entry name" value="DIAMINE N-ACETYLTRANSFERASE"/>
    <property type="match status" value="1"/>
</dbReference>
<dbReference type="Gene3D" id="3.40.630.30">
    <property type="match status" value="1"/>
</dbReference>
<evidence type="ECO:0000313" key="5">
    <source>
        <dbReference type="Proteomes" id="UP000181790"/>
    </source>
</evidence>
<evidence type="ECO:0000256" key="1">
    <source>
        <dbReference type="ARBA" id="ARBA00022679"/>
    </source>
</evidence>
<accession>A0A1S2VBA8</accession>
<dbReference type="RefSeq" id="WP_071506366.1">
    <property type="nucleotide sequence ID" value="NZ_MORL01000030.1"/>
</dbReference>
<evidence type="ECO:0000313" key="4">
    <source>
        <dbReference type="EMBL" id="OIN56011.1"/>
    </source>
</evidence>
<comment type="caution">
    <text evidence="4">The sequence shown here is derived from an EMBL/GenBank/DDBJ whole genome shotgun (WGS) entry which is preliminary data.</text>
</comment>
<dbReference type="SUPFAM" id="SSF55729">
    <property type="entry name" value="Acyl-CoA N-acyltransferases (Nat)"/>
    <property type="match status" value="1"/>
</dbReference>
<feature type="domain" description="N-acetyltransferase" evidence="3">
    <location>
        <begin position="3"/>
        <end position="149"/>
    </location>
</feature>
<dbReference type="InterPro" id="IPR000182">
    <property type="entry name" value="GNAT_dom"/>
</dbReference>
<dbReference type="CDD" id="cd04301">
    <property type="entry name" value="NAT_SF"/>
    <property type="match status" value="1"/>
</dbReference>
<dbReference type="Proteomes" id="UP000181790">
    <property type="component" value="Unassembled WGS sequence"/>
</dbReference>
<keyword evidence="2" id="KW-0012">Acyltransferase</keyword>
<evidence type="ECO:0000259" key="3">
    <source>
        <dbReference type="PROSITE" id="PS51186"/>
    </source>
</evidence>
<proteinExistence type="predicted"/>
<gene>
    <name evidence="4" type="ORF">BLX24_27060</name>
</gene>
<dbReference type="PANTHER" id="PTHR10545:SF29">
    <property type="entry name" value="GH14572P-RELATED"/>
    <property type="match status" value="1"/>
</dbReference>
<organism evidence="4 5">
    <name type="scientific">Arsenicibacter rosenii</name>
    <dbReference type="NCBI Taxonomy" id="1750698"/>
    <lineage>
        <taxon>Bacteria</taxon>
        <taxon>Pseudomonadati</taxon>
        <taxon>Bacteroidota</taxon>
        <taxon>Cytophagia</taxon>
        <taxon>Cytophagales</taxon>
        <taxon>Spirosomataceae</taxon>
        <taxon>Arsenicibacter</taxon>
    </lineage>
</organism>
<name>A0A1S2VBA8_9BACT</name>
<dbReference type="PROSITE" id="PS51186">
    <property type="entry name" value="GNAT"/>
    <property type="match status" value="1"/>
</dbReference>
<dbReference type="OrthoDB" id="9805924at2"/>
<evidence type="ECO:0000256" key="2">
    <source>
        <dbReference type="ARBA" id="ARBA00023315"/>
    </source>
</evidence>
<protein>
    <recommendedName>
        <fullName evidence="3">N-acetyltransferase domain-containing protein</fullName>
    </recommendedName>
</protein>
<dbReference type="AlphaFoldDB" id="A0A1S2VBA8"/>
<dbReference type="EMBL" id="MORL01000030">
    <property type="protein sequence ID" value="OIN56011.1"/>
    <property type="molecule type" value="Genomic_DNA"/>
</dbReference>
<sequence>MSPTIRQAGPADLEPIQSIIKEFYDLFGYPYEQERHRRMLTEFLANPALGSIWMVYHESALVGYLALTNGYSFEFGGHYALVDEFFIREAYRSLGLGRAVLTEIQQKARQSGLQALHLQTESYNPRAKQLYESLGFRDLNRSILSWEID</sequence>
<keyword evidence="1" id="KW-0808">Transferase</keyword>
<dbReference type="Pfam" id="PF00583">
    <property type="entry name" value="Acetyltransf_1"/>
    <property type="match status" value="1"/>
</dbReference>